<dbReference type="PANTHER" id="PTHR43798:SF31">
    <property type="entry name" value="AB HYDROLASE SUPERFAMILY PROTEIN YCLE"/>
    <property type="match status" value="1"/>
</dbReference>
<reference evidence="3" key="1">
    <citation type="submission" date="2021-02" db="EMBL/GenBank/DDBJ databases">
        <title>Rhodobacter shimadae sp. nov., an aerobic anoxygenic phototrophic bacterium isolated from a hot spring.</title>
        <authorList>
            <person name="Muramatsu S."/>
            <person name="Haruta S."/>
            <person name="Hirose S."/>
            <person name="Hanada S."/>
        </authorList>
    </citation>
    <scope>NUCLEOTIDE SEQUENCE</scope>
    <source>
        <strain evidence="3">N10</strain>
    </source>
</reference>
<dbReference type="InterPro" id="IPR050266">
    <property type="entry name" value="AB_hydrolase_sf"/>
</dbReference>
<evidence type="ECO:0000313" key="3">
    <source>
        <dbReference type="EMBL" id="QYZ71196.1"/>
    </source>
</evidence>
<organism evidence="3 4">
    <name type="scientific">Neotabrizicola shimadae</name>
    <dbReference type="NCBI Taxonomy" id="2807096"/>
    <lineage>
        <taxon>Bacteria</taxon>
        <taxon>Pseudomonadati</taxon>
        <taxon>Pseudomonadota</taxon>
        <taxon>Alphaproteobacteria</taxon>
        <taxon>Rhodobacterales</taxon>
        <taxon>Paracoccaceae</taxon>
        <taxon>Neotabrizicola</taxon>
    </lineage>
</organism>
<dbReference type="EMBL" id="CP069370">
    <property type="protein sequence ID" value="QYZ71196.1"/>
    <property type="molecule type" value="Genomic_DNA"/>
</dbReference>
<dbReference type="PRINTS" id="PR00111">
    <property type="entry name" value="ABHYDROLASE"/>
</dbReference>
<dbReference type="Pfam" id="PF00561">
    <property type="entry name" value="Abhydrolase_1"/>
    <property type="match status" value="1"/>
</dbReference>
<gene>
    <name evidence="3" type="ORF">JO391_06745</name>
</gene>
<dbReference type="PANTHER" id="PTHR43798">
    <property type="entry name" value="MONOACYLGLYCEROL LIPASE"/>
    <property type="match status" value="1"/>
</dbReference>
<dbReference type="AlphaFoldDB" id="A0A8G0ZYB0"/>
<protein>
    <submittedName>
        <fullName evidence="3">Alpha/beta fold hydrolase</fullName>
    </submittedName>
</protein>
<feature type="domain" description="AB hydrolase-1" evidence="2">
    <location>
        <begin position="32"/>
        <end position="152"/>
    </location>
</feature>
<keyword evidence="1 3" id="KW-0378">Hydrolase</keyword>
<proteinExistence type="predicted"/>
<evidence type="ECO:0000259" key="2">
    <source>
        <dbReference type="Pfam" id="PF00561"/>
    </source>
</evidence>
<accession>A0A8G0ZYB0</accession>
<dbReference type="Proteomes" id="UP000826300">
    <property type="component" value="Chromosome"/>
</dbReference>
<dbReference type="KEGG" id="nsm:JO391_06745"/>
<dbReference type="Gene3D" id="3.40.50.1820">
    <property type="entry name" value="alpha/beta hydrolase"/>
    <property type="match status" value="1"/>
</dbReference>
<dbReference type="PRINTS" id="PR00412">
    <property type="entry name" value="EPOXHYDRLASE"/>
</dbReference>
<dbReference type="InterPro" id="IPR000073">
    <property type="entry name" value="AB_hydrolase_1"/>
</dbReference>
<evidence type="ECO:0000256" key="1">
    <source>
        <dbReference type="ARBA" id="ARBA00022801"/>
    </source>
</evidence>
<dbReference type="GO" id="GO:0016787">
    <property type="term" value="F:hydrolase activity"/>
    <property type="evidence" value="ECO:0007669"/>
    <property type="project" value="UniProtKB-KW"/>
</dbReference>
<keyword evidence="4" id="KW-1185">Reference proteome</keyword>
<evidence type="ECO:0000313" key="4">
    <source>
        <dbReference type="Proteomes" id="UP000826300"/>
    </source>
</evidence>
<dbReference type="InterPro" id="IPR000639">
    <property type="entry name" value="Epox_hydrolase-like"/>
</dbReference>
<dbReference type="InterPro" id="IPR029058">
    <property type="entry name" value="AB_hydrolase_fold"/>
</dbReference>
<sequence>MPEIPVLTESRRIRSPRLETRVLFSGPEDGVPVIFVHGNLSAATWWEETMLRLPAGFRGIAPDLRGYGLADPRALVDATRGLGDFSDDLAALMDELGLARAHLVGHSLGGGVLWRFLADHPGRVLSLVQVAPASPHGFGATGPSGGPAFADGAGSGGASVNPEFAKLLAAGATGADSPLHPLSVLNSYVWKPPFVPARIADILASALAQHTGPKAYPGDAAASPNWPGAAAGAWGPINALAPVYHPDPLAFTRVAEKPPILWLRGAEDPVVSDASLFDLGTLGQLGAVPGWPGASVMPPQPMVGQTETALAAYEAGGGRVTRVVLADCGHSPYLEQPGAFDRAFHAHLAG</sequence>
<name>A0A8G0ZYB0_9RHOB</name>
<dbReference type="GO" id="GO:0016020">
    <property type="term" value="C:membrane"/>
    <property type="evidence" value="ECO:0007669"/>
    <property type="project" value="TreeGrafter"/>
</dbReference>
<dbReference type="SUPFAM" id="SSF53474">
    <property type="entry name" value="alpha/beta-Hydrolases"/>
    <property type="match status" value="1"/>
</dbReference>
<dbReference type="RefSeq" id="WP_220663590.1">
    <property type="nucleotide sequence ID" value="NZ_CP069370.1"/>
</dbReference>